<reference evidence="3" key="3">
    <citation type="submission" date="2025-09" db="UniProtKB">
        <authorList>
            <consortium name="Ensembl"/>
        </authorList>
    </citation>
    <scope>IDENTIFICATION</scope>
</reference>
<dbReference type="GO" id="GO:0046294">
    <property type="term" value="P:formaldehyde catabolic process"/>
    <property type="evidence" value="ECO:0007669"/>
    <property type="project" value="TreeGrafter"/>
</dbReference>
<dbReference type="GO" id="GO:0005829">
    <property type="term" value="C:cytosol"/>
    <property type="evidence" value="ECO:0007669"/>
    <property type="project" value="TreeGrafter"/>
</dbReference>
<dbReference type="GeneTree" id="ENSGT00940000176100"/>
<keyword evidence="1" id="KW-0479">Metal-binding</keyword>
<keyword evidence="4" id="KW-1185">Reference proteome</keyword>
<dbReference type="InterPro" id="IPR011032">
    <property type="entry name" value="GroES-like_sf"/>
</dbReference>
<dbReference type="GO" id="GO:0051903">
    <property type="term" value="F:S-(hydroxymethyl)glutathione dehydrogenase [NAD(P)+] activity"/>
    <property type="evidence" value="ECO:0007669"/>
    <property type="project" value="TreeGrafter"/>
</dbReference>
<sequence length="60" mass="6785">LSNEGFVIKCKAAVAWEPNKPLVIEEIEVAPPQANEVRIKVRVVHNKAHTYTYAHVLLCF</sequence>
<keyword evidence="2" id="KW-0862">Zinc</keyword>
<evidence type="ECO:0000256" key="2">
    <source>
        <dbReference type="ARBA" id="ARBA00022833"/>
    </source>
</evidence>
<dbReference type="SUPFAM" id="SSF50129">
    <property type="entry name" value="GroES-like"/>
    <property type="match status" value="1"/>
</dbReference>
<evidence type="ECO:0000313" key="4">
    <source>
        <dbReference type="Proteomes" id="UP000265080"/>
    </source>
</evidence>
<dbReference type="STRING" id="161767.ENSAPEP00000023661"/>
<dbReference type="OMA" id="MANVIRC"/>
<name>A0A3P8TG57_AMPPE</name>
<evidence type="ECO:0000313" key="3">
    <source>
        <dbReference type="Ensembl" id="ENSAPEP00000023661.1"/>
    </source>
</evidence>
<dbReference type="PANTHER" id="PTHR43880">
    <property type="entry name" value="ALCOHOL DEHYDROGENASE"/>
    <property type="match status" value="1"/>
</dbReference>
<reference evidence="3 4" key="1">
    <citation type="submission" date="2018-03" db="EMBL/GenBank/DDBJ databases">
        <title>Finding Nemo's genes: A chromosome-scale reference assembly of the genome of the orange clownfish Amphiprion percula.</title>
        <authorList>
            <person name="Lehmann R."/>
        </authorList>
    </citation>
    <scope>NUCLEOTIDE SEQUENCE</scope>
</reference>
<dbReference type="PANTHER" id="PTHR43880:SF3">
    <property type="entry name" value="ALCOHOL DEHYDROGENASE 8A-RELATED"/>
    <property type="match status" value="1"/>
</dbReference>
<dbReference type="Proteomes" id="UP000265080">
    <property type="component" value="Chromosome 18"/>
</dbReference>
<proteinExistence type="predicted"/>
<dbReference type="GO" id="GO:0008270">
    <property type="term" value="F:zinc ion binding"/>
    <property type="evidence" value="ECO:0007669"/>
    <property type="project" value="TreeGrafter"/>
</dbReference>
<evidence type="ECO:0000256" key="1">
    <source>
        <dbReference type="ARBA" id="ARBA00022723"/>
    </source>
</evidence>
<organism evidence="3 4">
    <name type="scientific">Amphiprion percula</name>
    <name type="common">Orange clownfish</name>
    <name type="synonym">Lutjanus percula</name>
    <dbReference type="NCBI Taxonomy" id="161767"/>
    <lineage>
        <taxon>Eukaryota</taxon>
        <taxon>Metazoa</taxon>
        <taxon>Chordata</taxon>
        <taxon>Craniata</taxon>
        <taxon>Vertebrata</taxon>
        <taxon>Euteleostomi</taxon>
        <taxon>Actinopterygii</taxon>
        <taxon>Neopterygii</taxon>
        <taxon>Teleostei</taxon>
        <taxon>Neoteleostei</taxon>
        <taxon>Acanthomorphata</taxon>
        <taxon>Ovalentaria</taxon>
        <taxon>Pomacentridae</taxon>
        <taxon>Amphiprion</taxon>
    </lineage>
</organism>
<protein>
    <submittedName>
        <fullName evidence="3">Uncharacterized protein</fullName>
    </submittedName>
</protein>
<dbReference type="Gene3D" id="3.90.180.10">
    <property type="entry name" value="Medium-chain alcohol dehydrogenases, catalytic domain"/>
    <property type="match status" value="1"/>
</dbReference>
<accession>A0A3P8TG57</accession>
<reference evidence="3" key="2">
    <citation type="submission" date="2025-08" db="UniProtKB">
        <authorList>
            <consortium name="Ensembl"/>
        </authorList>
    </citation>
    <scope>IDENTIFICATION</scope>
</reference>
<dbReference type="AlphaFoldDB" id="A0A3P8TG57"/>
<dbReference type="Ensembl" id="ENSAPET00000024289.1">
    <property type="protein sequence ID" value="ENSAPEP00000023661.1"/>
    <property type="gene ID" value="ENSAPEG00000016839.1"/>
</dbReference>